<keyword evidence="9" id="KW-0812">Transmembrane</keyword>
<keyword evidence="9" id="KW-1133">Transmembrane helix</keyword>
<keyword evidence="5" id="KW-0560">Oxidoreductase</keyword>
<dbReference type="InterPro" id="IPR000863">
    <property type="entry name" value="Sulfotransferase_dom"/>
</dbReference>
<comment type="cofactor">
    <cofactor evidence="1">
        <name>heme</name>
        <dbReference type="ChEBI" id="CHEBI:30413"/>
    </cofactor>
</comment>
<evidence type="ECO:0000259" key="10">
    <source>
        <dbReference type="Pfam" id="PF00685"/>
    </source>
</evidence>
<reference evidence="11" key="2">
    <citation type="journal article" date="2016" name="G3 (Bethesda)">
        <title>Genome Evolution in Three Species of Cactophilic Drosophila.</title>
        <authorList>
            <person name="Sanchez-Flores A."/>
            <person name="Penazola F."/>
            <person name="Carpinteyro-Ponce J."/>
            <person name="Nazario-Yepiz N."/>
            <person name="Abreu-Goodger C."/>
            <person name="Machado C.A."/>
            <person name="Markow T.A."/>
        </authorList>
    </citation>
    <scope>NUCLEOTIDE SEQUENCE [LARGE SCALE GENOMIC DNA]</scope>
</reference>
<dbReference type="InterPro" id="IPR050479">
    <property type="entry name" value="CYP11_CYP27_families"/>
</dbReference>
<dbReference type="Gene3D" id="3.40.50.300">
    <property type="entry name" value="P-loop containing nucleotide triphosphate hydrolases"/>
    <property type="match status" value="1"/>
</dbReference>
<dbReference type="PANTHER" id="PTHR24279">
    <property type="entry name" value="CYTOCHROME P450"/>
    <property type="match status" value="1"/>
</dbReference>
<evidence type="ECO:0000256" key="1">
    <source>
        <dbReference type="ARBA" id="ARBA00001971"/>
    </source>
</evidence>
<evidence type="ECO:0000256" key="7">
    <source>
        <dbReference type="ARBA" id="ARBA00023033"/>
    </source>
</evidence>
<evidence type="ECO:0000313" key="11">
    <source>
        <dbReference type="Proteomes" id="UP000694904"/>
    </source>
</evidence>
<accession>A0ABM1PFA2</accession>
<dbReference type="Gene3D" id="1.10.630.10">
    <property type="entry name" value="Cytochrome P450"/>
    <property type="match status" value="1"/>
</dbReference>
<dbReference type="PROSITE" id="PS00086">
    <property type="entry name" value="CYTOCHROME_P450"/>
    <property type="match status" value="1"/>
</dbReference>
<sequence>MRPVGADASHSDCILVVGVSRPKLAVVFLTVMLISLFLTFHVLYDSAVYNIQAAQAVHERHRLSLAASASAAAYTASNANHLPVFVKPVASSNQLSHPMVFPSSRVHFPKTSRRLPQALIIGVRKCGTRALLEMLYLHPRIQKAGGEVHFFDRDENYLRGLEWYRKKMPHSFRGQITIEKSPSYFVSPEVPERVRAMNASIKLLLIVREPVTRAISDYTQLRSHAATAILPLAESNAPGSGYGAKMPPTAGASLYAKLQSAHGPYDNALGSGAGAKETKLRTASGAKRRAAPGAATTMSTPTTTPSAAQLAAKSFEELAIFPNGTVNEAYRPLSISMYHVHLHRWLEVFPREQLLNHWEELLETTPIRSDEEWTNAKDYSDLPGPGALRLLSYFLPGGKLHNTNLVQMNRRMREWYGDIYRLPGLMGKTDVVFTYNPKDFEVTYRNEGLWPIRIGLETFTYYRKVVRPDVFGGIGGLVSEQGKSWAEFRNKVNPVLMKVQNVRQNLPQIDQISKEFIEKLETLRDPATHTLNADFHEQLKSWAFEAISFVALNTRMGLLSDQPDANAARFAEHMTDFFNYSFKYDVQPSVWPYYKTPEFKKFLKTYDHITEITTNYIEAAIERFKHEEQPDNKCVLQQLLAINKQVAVVMAMDMLMAGIDTTSSAFVTILYHLACNPEKQSQLHRELQRTLPSPDDALTLENTKNLPYLRACIKEGLRITSITPGNFRITTKDLVLSGYRVPRGTGILMGVLELSNSDEYFASSAQFVPERCLKSDINVETKVCPEARNRNPFVYLPFGFGPRTCIGKRIAELEIETLLARLLRRYKVSWLAETPLQYESTIILSPRGDIRFKFEPHSD</sequence>
<reference evidence="12" key="3">
    <citation type="submission" date="2025-08" db="UniProtKB">
        <authorList>
            <consortium name="RefSeq"/>
        </authorList>
    </citation>
    <scope>IDENTIFICATION</scope>
    <source>
        <tissue evidence="12">Whole organism</tissue>
    </source>
</reference>
<dbReference type="InterPro" id="IPR017972">
    <property type="entry name" value="Cyt_P450_CS"/>
</dbReference>
<dbReference type="CDD" id="cd11054">
    <property type="entry name" value="CYP24A1-like"/>
    <property type="match status" value="1"/>
</dbReference>
<dbReference type="InterPro" id="IPR001128">
    <property type="entry name" value="Cyt_P450"/>
</dbReference>
<dbReference type="Pfam" id="PF00685">
    <property type="entry name" value="Sulfotransfer_1"/>
    <property type="match status" value="1"/>
</dbReference>
<feature type="region of interest" description="Disordered" evidence="8">
    <location>
        <begin position="268"/>
        <end position="305"/>
    </location>
</feature>
<name>A0ABM1PFA2_DROAR</name>
<evidence type="ECO:0000256" key="6">
    <source>
        <dbReference type="ARBA" id="ARBA00023004"/>
    </source>
</evidence>
<keyword evidence="4" id="KW-0479">Metal-binding</keyword>
<dbReference type="SUPFAM" id="SSF48264">
    <property type="entry name" value="Cytochrome P450"/>
    <property type="match status" value="1"/>
</dbReference>
<dbReference type="RefSeq" id="XP_017865888.1">
    <property type="nucleotide sequence ID" value="XM_018010399.1"/>
</dbReference>
<evidence type="ECO:0000313" key="12">
    <source>
        <dbReference type="RefSeq" id="XP_017865888.1"/>
    </source>
</evidence>
<keyword evidence="7" id="KW-0503">Monooxygenase</keyword>
<dbReference type="PRINTS" id="PR00463">
    <property type="entry name" value="EP450I"/>
</dbReference>
<protein>
    <submittedName>
        <fullName evidence="12">Cytochrome P450 12b1, mitochondrial isoform X1</fullName>
    </submittedName>
</protein>
<organism evidence="11 12">
    <name type="scientific">Drosophila arizonae</name>
    <name type="common">Fruit fly</name>
    <dbReference type="NCBI Taxonomy" id="7263"/>
    <lineage>
        <taxon>Eukaryota</taxon>
        <taxon>Metazoa</taxon>
        <taxon>Ecdysozoa</taxon>
        <taxon>Arthropoda</taxon>
        <taxon>Hexapoda</taxon>
        <taxon>Insecta</taxon>
        <taxon>Pterygota</taxon>
        <taxon>Neoptera</taxon>
        <taxon>Endopterygota</taxon>
        <taxon>Diptera</taxon>
        <taxon>Brachycera</taxon>
        <taxon>Muscomorpha</taxon>
        <taxon>Ephydroidea</taxon>
        <taxon>Drosophilidae</taxon>
        <taxon>Drosophila</taxon>
    </lineage>
</organism>
<comment type="similarity">
    <text evidence="2">Belongs to the cytochrome P450 family.</text>
</comment>
<evidence type="ECO:0000256" key="8">
    <source>
        <dbReference type="SAM" id="MobiDB-lite"/>
    </source>
</evidence>
<feature type="domain" description="Sulfotransferase" evidence="10">
    <location>
        <begin position="116"/>
        <end position="355"/>
    </location>
</feature>
<proteinExistence type="inferred from homology"/>
<feature type="transmembrane region" description="Helical" evidence="9">
    <location>
        <begin position="24"/>
        <end position="44"/>
    </location>
</feature>
<dbReference type="InterPro" id="IPR036396">
    <property type="entry name" value="Cyt_P450_sf"/>
</dbReference>
<keyword evidence="3" id="KW-0349">Heme</keyword>
<evidence type="ECO:0000256" key="9">
    <source>
        <dbReference type="SAM" id="Phobius"/>
    </source>
</evidence>
<keyword evidence="9" id="KW-0472">Membrane</keyword>
<evidence type="ECO:0000256" key="3">
    <source>
        <dbReference type="ARBA" id="ARBA00022617"/>
    </source>
</evidence>
<evidence type="ECO:0000256" key="4">
    <source>
        <dbReference type="ARBA" id="ARBA00022723"/>
    </source>
</evidence>
<dbReference type="InterPro" id="IPR002401">
    <property type="entry name" value="Cyt_P450_E_grp-I"/>
</dbReference>
<evidence type="ECO:0000256" key="2">
    <source>
        <dbReference type="ARBA" id="ARBA00010617"/>
    </source>
</evidence>
<keyword evidence="11" id="KW-1185">Reference proteome</keyword>
<reference evidence="11" key="1">
    <citation type="journal article" date="1997" name="Nucleic Acids Res.">
        <title>tRNAscan-SE: a program for improved detection of transfer RNA genes in genomic sequence.</title>
        <authorList>
            <person name="Lowe T.M."/>
            <person name="Eddy S.R."/>
        </authorList>
    </citation>
    <scope>NUCLEOTIDE SEQUENCE [LARGE SCALE GENOMIC DNA]</scope>
</reference>
<dbReference type="InterPro" id="IPR027417">
    <property type="entry name" value="P-loop_NTPase"/>
</dbReference>
<dbReference type="PRINTS" id="PR00385">
    <property type="entry name" value="P450"/>
</dbReference>
<feature type="compositionally biased region" description="Low complexity" evidence="8">
    <location>
        <begin position="291"/>
        <end position="305"/>
    </location>
</feature>
<dbReference type="PANTHER" id="PTHR24279:SF120">
    <property type="entry name" value="CYTOCHROME P450"/>
    <property type="match status" value="1"/>
</dbReference>
<dbReference type="Pfam" id="PF00067">
    <property type="entry name" value="p450"/>
    <property type="match status" value="1"/>
</dbReference>
<dbReference type="SUPFAM" id="SSF52540">
    <property type="entry name" value="P-loop containing nucleoside triphosphate hydrolases"/>
    <property type="match status" value="1"/>
</dbReference>
<gene>
    <name evidence="12" type="primary">LOC108615706</name>
</gene>
<evidence type="ECO:0000256" key="5">
    <source>
        <dbReference type="ARBA" id="ARBA00023002"/>
    </source>
</evidence>
<dbReference type="Proteomes" id="UP000694904">
    <property type="component" value="Chromosome 5"/>
</dbReference>
<keyword evidence="6" id="KW-0408">Iron</keyword>